<dbReference type="NCBIfam" id="TIGR01835">
    <property type="entry name" value="HMG-CoA-S_prok"/>
    <property type="match status" value="1"/>
</dbReference>
<evidence type="ECO:0000256" key="2">
    <source>
        <dbReference type="ARBA" id="ARBA00022679"/>
    </source>
</evidence>
<comment type="similarity">
    <text evidence="1">Belongs to the thiolase-like superfamily. HMG-CoA synthase family.</text>
</comment>
<feature type="active site" description="Acyl-thioester intermediate" evidence="3">
    <location>
        <position position="111"/>
    </location>
</feature>
<dbReference type="RefSeq" id="WP_092092932.1">
    <property type="nucleotide sequence ID" value="NZ_FOQE01000026.1"/>
</dbReference>
<dbReference type="SUPFAM" id="SSF53901">
    <property type="entry name" value="Thiolase-like"/>
    <property type="match status" value="2"/>
</dbReference>
<dbReference type="Gene3D" id="3.40.47.10">
    <property type="match status" value="2"/>
</dbReference>
<evidence type="ECO:0000313" key="8">
    <source>
        <dbReference type="Proteomes" id="UP000198668"/>
    </source>
</evidence>
<gene>
    <name evidence="7" type="ORF">SAMN04489868_12618</name>
</gene>
<dbReference type="GO" id="GO:0006084">
    <property type="term" value="P:acetyl-CoA metabolic process"/>
    <property type="evidence" value="ECO:0007669"/>
    <property type="project" value="InterPro"/>
</dbReference>
<protein>
    <submittedName>
        <fullName evidence="7">Hydroxymethylglutaryl-CoA synthase</fullName>
    </submittedName>
</protein>
<dbReference type="OrthoDB" id="9769523at2"/>
<feature type="binding site" evidence="4">
    <location>
        <position position="275"/>
    </location>
    <ligand>
        <name>(3S)-3-hydroxy-3-methylglutaryl-CoA</name>
        <dbReference type="ChEBI" id="CHEBI:43074"/>
    </ligand>
</feature>
<sequence length="395" mass="43698">MEIGIDKIGFFAPHMYVDMTNLAVARGVEPEKFTIGIGQSQMAVAPITQDPVTLAANAALEILDEEDRAQIDMVLFGTESGIDNSKSAAVYVHHLLGLKAEARAVELKQACYGATAGIQLAKGHIALHPESKVLVLGSDIARYGLKTSGESTQGAGAVVMVISAAPRILALDNDNAFLSNDIMDFWRPIYSEQAFVDGKFSNEQYVHFFNEVWKQYKEKTGNDLADFEAICFHLPYTKMGWKALRTELPNADESTQERLKANYQISTAYNRNIGNIYTGSLYLSLLSLLEQKEDLQAGAKIGLFSYGSGAVGEFFTGTLQPGFQRMLKKTDHENLFATRRELTVAEYEKIFEETLPKDGSTIELDIESDPAAICVAGMQDNKRLYINKEHLIEQK</sequence>
<feature type="active site" description="Proton donor/acceptor" evidence="3">
    <location>
        <position position="233"/>
    </location>
</feature>
<evidence type="ECO:0000313" key="7">
    <source>
        <dbReference type="EMBL" id="SFH80192.1"/>
    </source>
</evidence>
<evidence type="ECO:0000256" key="4">
    <source>
        <dbReference type="PIRSR" id="PIRSR611554-2"/>
    </source>
</evidence>
<keyword evidence="8" id="KW-1185">Reference proteome</keyword>
<dbReference type="EMBL" id="FOQE01000026">
    <property type="protein sequence ID" value="SFH80192.1"/>
    <property type="molecule type" value="Genomic_DNA"/>
</dbReference>
<dbReference type="InterPro" id="IPR011554">
    <property type="entry name" value="HMG_CoA_synthase_prok"/>
</dbReference>
<dbReference type="PANTHER" id="PTHR43323:SF2">
    <property type="entry name" value="HYDROXYMETHYLGLUTARYL-COA SYNTHASE"/>
    <property type="match status" value="1"/>
</dbReference>
<dbReference type="Pfam" id="PF01154">
    <property type="entry name" value="HMG_CoA_synt_N"/>
    <property type="match status" value="1"/>
</dbReference>
<accession>A0A1I3D0F5</accession>
<reference evidence="7 8" key="1">
    <citation type="submission" date="2016-10" db="EMBL/GenBank/DDBJ databases">
        <authorList>
            <person name="de Groot N.N."/>
        </authorList>
    </citation>
    <scope>NUCLEOTIDE SEQUENCE [LARGE SCALE GENOMIC DNA]</scope>
    <source>
        <strain evidence="7 8">DSM 27630</strain>
    </source>
</reference>
<dbReference type="InterPro" id="IPR013746">
    <property type="entry name" value="HMG_CoA_synt_C_dom"/>
</dbReference>
<evidence type="ECO:0000256" key="1">
    <source>
        <dbReference type="ARBA" id="ARBA00007061"/>
    </source>
</evidence>
<proteinExistence type="inferred from homology"/>
<keyword evidence="2" id="KW-0808">Transferase</keyword>
<dbReference type="GO" id="GO:0004421">
    <property type="term" value="F:hydroxymethylglutaryl-CoA synthase activity"/>
    <property type="evidence" value="ECO:0007669"/>
    <property type="project" value="InterPro"/>
</dbReference>
<dbReference type="PANTHER" id="PTHR43323">
    <property type="entry name" value="3-HYDROXY-3-METHYLGLUTARYL COENZYME A SYNTHASE"/>
    <property type="match status" value="1"/>
</dbReference>
<evidence type="ECO:0000259" key="5">
    <source>
        <dbReference type="Pfam" id="PF01154"/>
    </source>
</evidence>
<feature type="domain" description="Hydroxymethylglutaryl-coenzyme A synthase N-terminal" evidence="5">
    <location>
        <begin position="2"/>
        <end position="163"/>
    </location>
</feature>
<feature type="binding site" evidence="4">
    <location>
        <position position="242"/>
    </location>
    <ligand>
        <name>(3S)-3-hydroxy-3-methylglutaryl-CoA</name>
        <dbReference type="ChEBI" id="CHEBI:43074"/>
    </ligand>
</feature>
<organism evidence="7 8">
    <name type="scientific">Pisciglobus halotolerans</name>
    <dbReference type="NCBI Taxonomy" id="745365"/>
    <lineage>
        <taxon>Bacteria</taxon>
        <taxon>Bacillati</taxon>
        <taxon>Bacillota</taxon>
        <taxon>Bacilli</taxon>
        <taxon>Lactobacillales</taxon>
        <taxon>Carnobacteriaceae</taxon>
    </lineage>
</organism>
<feature type="domain" description="Hydroxymethylglutaryl-coenzyme A synthase C-terminal" evidence="6">
    <location>
        <begin position="255"/>
        <end position="352"/>
    </location>
</feature>
<dbReference type="AlphaFoldDB" id="A0A1I3D0F5"/>
<dbReference type="CDD" id="cd00827">
    <property type="entry name" value="init_cond_enzymes"/>
    <property type="match status" value="1"/>
</dbReference>
<feature type="domain" description="Hydroxymethylglutaryl-coenzyme A synthase C-terminal" evidence="6">
    <location>
        <begin position="181"/>
        <end position="246"/>
    </location>
</feature>
<dbReference type="Pfam" id="PF08540">
    <property type="entry name" value="HMG_CoA_synt_C"/>
    <property type="match status" value="2"/>
</dbReference>
<evidence type="ECO:0000256" key="3">
    <source>
        <dbReference type="PIRSR" id="PIRSR611554-1"/>
    </source>
</evidence>
<name>A0A1I3D0F5_9LACT</name>
<feature type="active site" description="Proton donor/acceptor" evidence="3">
    <location>
        <position position="79"/>
    </location>
</feature>
<dbReference type="Proteomes" id="UP000198668">
    <property type="component" value="Unassembled WGS sequence"/>
</dbReference>
<evidence type="ECO:0000259" key="6">
    <source>
        <dbReference type="Pfam" id="PF08540"/>
    </source>
</evidence>
<dbReference type="InterPro" id="IPR013528">
    <property type="entry name" value="HMG_CoA_synth_N"/>
</dbReference>
<dbReference type="InterPro" id="IPR016039">
    <property type="entry name" value="Thiolase-like"/>
</dbReference>
<feature type="binding site" evidence="4">
    <location>
        <position position="143"/>
    </location>
    <ligand>
        <name>(3S)-3-hydroxy-3-methylglutaryl-CoA</name>
        <dbReference type="ChEBI" id="CHEBI:43074"/>
    </ligand>
</feature>